<sequence length="585" mass="68550">MRNRLQLSCLECRRKKKKCNRLEPCANCIKSGKLCVYTKNTQKSLEFSNQSEYVYRDHETSYYMFNKSKRMDIKWFNLTYVLERMVDFCHLDPKLSYIKSILDSKELEKVVGRKFKRNELNMIKKIYLPNYKTDPELHSLIEYLVGMSFQFCIFNPVTVQTIQQSYLNYGLNSYLINCIAALMLPKYLLIRGVLNPLPLNENIFYIKALYLLSNSSTSKTEIALGAIYLFCFEASFGNSWGALMHFIMSKSACLELRLNMIDADNQTSLKNEESVEVCEKRNIWWCIYNVEVIMSMLYNFPVSSQPNPENCHMPHHSLNYSPGPYQLEEDVDHTTHISSSPSIYQRLPHLNHLSILTWACEMMDFFIRKLGEFYKSSKGISERVKILSELDNLFDEIVHGNSYLFDPLEYENNLIANPTDYAKTSALLIVLTFNSFIMFFYEALSNCYIDVKDPKVSEKYKIKVKTQAKSLFNFIIKTMKLRNYPDPKIDLTQYYISSHVIPDIFISLIKLFTPITSTEDRQHAQFILELVSEFSLYFPMAQQYSDWCMSQIKTNGRFNTNDTKTNSQKGMLRILEKSLSKEYFM</sequence>
<organism evidence="9 10">
    <name type="scientific">Conidiobolus coronatus (strain ATCC 28846 / CBS 209.66 / NRRL 28638)</name>
    <name type="common">Delacroixia coronata</name>
    <dbReference type="NCBI Taxonomy" id="796925"/>
    <lineage>
        <taxon>Eukaryota</taxon>
        <taxon>Fungi</taxon>
        <taxon>Fungi incertae sedis</taxon>
        <taxon>Zoopagomycota</taxon>
        <taxon>Entomophthoromycotina</taxon>
        <taxon>Entomophthoromycetes</taxon>
        <taxon>Entomophthorales</taxon>
        <taxon>Ancylistaceae</taxon>
        <taxon>Conidiobolus</taxon>
    </lineage>
</organism>
<dbReference type="SMART" id="SM00066">
    <property type="entry name" value="GAL4"/>
    <property type="match status" value="1"/>
</dbReference>
<evidence type="ECO:0000256" key="4">
    <source>
        <dbReference type="ARBA" id="ARBA00023015"/>
    </source>
</evidence>
<evidence type="ECO:0000256" key="6">
    <source>
        <dbReference type="ARBA" id="ARBA00023163"/>
    </source>
</evidence>
<evidence type="ECO:0000313" key="10">
    <source>
        <dbReference type="Proteomes" id="UP000070444"/>
    </source>
</evidence>
<keyword evidence="2" id="KW-0479">Metal-binding</keyword>
<dbReference type="PROSITE" id="PS00463">
    <property type="entry name" value="ZN2_CY6_FUNGAL_1"/>
    <property type="match status" value="1"/>
</dbReference>
<name>A0A137NS12_CONC2</name>
<dbReference type="InterPro" id="IPR001138">
    <property type="entry name" value="Zn2Cys6_DnaBD"/>
</dbReference>
<gene>
    <name evidence="9" type="ORF">CONCODRAFT_12845</name>
</gene>
<evidence type="ECO:0000259" key="8">
    <source>
        <dbReference type="PROSITE" id="PS50048"/>
    </source>
</evidence>
<dbReference type="Pfam" id="PF00172">
    <property type="entry name" value="Zn_clus"/>
    <property type="match status" value="1"/>
</dbReference>
<dbReference type="PROSITE" id="PS50048">
    <property type="entry name" value="ZN2_CY6_FUNGAL_2"/>
    <property type="match status" value="1"/>
</dbReference>
<dbReference type="GO" id="GO:0005634">
    <property type="term" value="C:nucleus"/>
    <property type="evidence" value="ECO:0007669"/>
    <property type="project" value="UniProtKB-SubCell"/>
</dbReference>
<dbReference type="CDD" id="cd00067">
    <property type="entry name" value="GAL4"/>
    <property type="match status" value="1"/>
</dbReference>
<evidence type="ECO:0000256" key="3">
    <source>
        <dbReference type="ARBA" id="ARBA00022833"/>
    </source>
</evidence>
<evidence type="ECO:0000256" key="1">
    <source>
        <dbReference type="ARBA" id="ARBA00004123"/>
    </source>
</evidence>
<dbReference type="InterPro" id="IPR051615">
    <property type="entry name" value="Transcr_Regulatory_Elem"/>
</dbReference>
<comment type="subcellular location">
    <subcellularLocation>
        <location evidence="1">Nucleus</location>
    </subcellularLocation>
</comment>
<dbReference type="CDD" id="cd12148">
    <property type="entry name" value="fungal_TF_MHR"/>
    <property type="match status" value="1"/>
</dbReference>
<dbReference type="GO" id="GO:0003677">
    <property type="term" value="F:DNA binding"/>
    <property type="evidence" value="ECO:0007669"/>
    <property type="project" value="UniProtKB-KW"/>
</dbReference>
<dbReference type="InterPro" id="IPR036864">
    <property type="entry name" value="Zn2-C6_fun-type_DNA-bd_sf"/>
</dbReference>
<dbReference type="EMBL" id="KQ964861">
    <property type="protein sequence ID" value="KXN65538.1"/>
    <property type="molecule type" value="Genomic_DNA"/>
</dbReference>
<feature type="domain" description="Zn(2)-C6 fungal-type" evidence="8">
    <location>
        <begin position="8"/>
        <end position="37"/>
    </location>
</feature>
<keyword evidence="6" id="KW-0804">Transcription</keyword>
<proteinExistence type="predicted"/>
<dbReference type="Pfam" id="PF04082">
    <property type="entry name" value="Fungal_trans"/>
    <property type="match status" value="1"/>
</dbReference>
<dbReference type="SUPFAM" id="SSF57701">
    <property type="entry name" value="Zn2/Cys6 DNA-binding domain"/>
    <property type="match status" value="1"/>
</dbReference>
<evidence type="ECO:0000256" key="7">
    <source>
        <dbReference type="ARBA" id="ARBA00023242"/>
    </source>
</evidence>
<keyword evidence="10" id="KW-1185">Reference proteome</keyword>
<keyword evidence="4" id="KW-0805">Transcription regulation</keyword>
<evidence type="ECO:0000256" key="2">
    <source>
        <dbReference type="ARBA" id="ARBA00022723"/>
    </source>
</evidence>
<dbReference type="InterPro" id="IPR007219">
    <property type="entry name" value="XnlR_reg_dom"/>
</dbReference>
<keyword evidence="5" id="KW-0238">DNA-binding</keyword>
<reference evidence="9 10" key="1">
    <citation type="journal article" date="2015" name="Genome Biol. Evol.">
        <title>Phylogenomic analyses indicate that early fungi evolved digesting cell walls of algal ancestors of land plants.</title>
        <authorList>
            <person name="Chang Y."/>
            <person name="Wang S."/>
            <person name="Sekimoto S."/>
            <person name="Aerts A.L."/>
            <person name="Choi C."/>
            <person name="Clum A."/>
            <person name="LaButti K.M."/>
            <person name="Lindquist E.A."/>
            <person name="Yee Ngan C."/>
            <person name="Ohm R.A."/>
            <person name="Salamov A.A."/>
            <person name="Grigoriev I.V."/>
            <person name="Spatafora J.W."/>
            <person name="Berbee M.L."/>
        </authorList>
    </citation>
    <scope>NUCLEOTIDE SEQUENCE [LARGE SCALE GENOMIC DNA]</scope>
    <source>
        <strain evidence="9 10">NRRL 28638</strain>
    </source>
</reference>
<dbReference type="GO" id="GO:0000981">
    <property type="term" value="F:DNA-binding transcription factor activity, RNA polymerase II-specific"/>
    <property type="evidence" value="ECO:0007669"/>
    <property type="project" value="InterPro"/>
</dbReference>
<dbReference type="Gene3D" id="4.10.240.10">
    <property type="entry name" value="Zn(2)-C6 fungal-type DNA-binding domain"/>
    <property type="match status" value="1"/>
</dbReference>
<dbReference type="OrthoDB" id="435881at2759"/>
<dbReference type="PANTHER" id="PTHR31313:SF81">
    <property type="entry name" value="TY1 ENHANCER ACTIVATOR"/>
    <property type="match status" value="1"/>
</dbReference>
<keyword evidence="3" id="KW-0862">Zinc</keyword>
<dbReference type="Proteomes" id="UP000070444">
    <property type="component" value="Unassembled WGS sequence"/>
</dbReference>
<dbReference type="GO" id="GO:0008270">
    <property type="term" value="F:zinc ion binding"/>
    <property type="evidence" value="ECO:0007669"/>
    <property type="project" value="InterPro"/>
</dbReference>
<accession>A0A137NS12</accession>
<dbReference type="GO" id="GO:0006351">
    <property type="term" value="P:DNA-templated transcription"/>
    <property type="evidence" value="ECO:0007669"/>
    <property type="project" value="InterPro"/>
</dbReference>
<protein>
    <recommendedName>
        <fullName evidence="8">Zn(2)-C6 fungal-type domain-containing protein</fullName>
    </recommendedName>
</protein>
<dbReference type="AlphaFoldDB" id="A0A137NS12"/>
<dbReference type="PANTHER" id="PTHR31313">
    <property type="entry name" value="TY1 ENHANCER ACTIVATOR"/>
    <property type="match status" value="1"/>
</dbReference>
<evidence type="ECO:0000256" key="5">
    <source>
        <dbReference type="ARBA" id="ARBA00023125"/>
    </source>
</evidence>
<keyword evidence="7" id="KW-0539">Nucleus</keyword>
<evidence type="ECO:0000313" key="9">
    <source>
        <dbReference type="EMBL" id="KXN65538.1"/>
    </source>
</evidence>